<dbReference type="OrthoDB" id="9779797at2"/>
<dbReference type="AlphaFoldDB" id="A0A501XN77"/>
<dbReference type="RefSeq" id="WP_140927792.1">
    <property type="nucleotide sequence ID" value="NZ_VFSU01000021.1"/>
</dbReference>
<sequence length="338" mass="37863">MTTALTPELAARFAETALGHVTREYPNHIMHALGGPDDARTPRELHPLFFGSYDWHSCVHSWWTLFTLARLFPGTLEATRTYALATELFTPEAIAGEIAYFERPAARLYQRPYGWSWLLMQAAELARHETPEGRHLHAMVQPLAEFLAARFKAFLPLADYPVRVGTHFNTAFALRQTLDYADAHDADLARACRDAALRWHASDRDCQAWEPCQDDFLSPALMVAELMRRALPVSEFPGWFDAFLPRIGVGEPATLLTPARISDRSDGKIAHLDGLNLSRGWCWRSIAAALPANHPARAIAMDAAERHLQSALAHVTGDYMGEHWLQTYALLAVRAGQD</sequence>
<gene>
    <name evidence="1" type="ORF">FJQ54_07450</name>
</gene>
<accession>A0A501XN77</accession>
<dbReference type="EMBL" id="VFSU01000021">
    <property type="protein sequence ID" value="TPE61733.1"/>
    <property type="molecule type" value="Genomic_DNA"/>
</dbReference>
<name>A0A501XN77_9SPHN</name>
<dbReference type="Proteomes" id="UP000319897">
    <property type="component" value="Unassembled WGS sequence"/>
</dbReference>
<evidence type="ECO:0000313" key="1">
    <source>
        <dbReference type="EMBL" id="TPE61733.1"/>
    </source>
</evidence>
<keyword evidence="2" id="KW-1185">Reference proteome</keyword>
<dbReference type="Pfam" id="PF11199">
    <property type="entry name" value="DUF2891"/>
    <property type="match status" value="1"/>
</dbReference>
<comment type="caution">
    <text evidence="1">The sequence shown here is derived from an EMBL/GenBank/DDBJ whole genome shotgun (WGS) entry which is preliminary data.</text>
</comment>
<reference evidence="1 2" key="1">
    <citation type="submission" date="2019-06" db="EMBL/GenBank/DDBJ databases">
        <authorList>
            <person name="Lee I."/>
            <person name="Jang G.I."/>
            <person name="Hwang C.Y."/>
        </authorList>
    </citation>
    <scope>NUCLEOTIDE SEQUENCE [LARGE SCALE GENOMIC DNA]</scope>
    <source>
        <strain evidence="1 2">PAMC 28131</strain>
    </source>
</reference>
<proteinExistence type="predicted"/>
<protein>
    <submittedName>
        <fullName evidence="1">DUF2891 domain-containing protein</fullName>
    </submittedName>
</protein>
<evidence type="ECO:0000313" key="2">
    <source>
        <dbReference type="Proteomes" id="UP000319897"/>
    </source>
</evidence>
<organism evidence="1 2">
    <name type="scientific">Sandaracinobacter neustonicus</name>
    <dbReference type="NCBI Taxonomy" id="1715348"/>
    <lineage>
        <taxon>Bacteria</taxon>
        <taxon>Pseudomonadati</taxon>
        <taxon>Pseudomonadota</taxon>
        <taxon>Alphaproteobacteria</taxon>
        <taxon>Sphingomonadales</taxon>
        <taxon>Sphingosinicellaceae</taxon>
        <taxon>Sandaracinobacter</taxon>
    </lineage>
</organism>
<dbReference type="InterPro" id="IPR021365">
    <property type="entry name" value="DUF2891"/>
</dbReference>